<dbReference type="GO" id="GO:0046872">
    <property type="term" value="F:metal ion binding"/>
    <property type="evidence" value="ECO:0007669"/>
    <property type="project" value="UniProtKB-KW"/>
</dbReference>
<dbReference type="Proteomes" id="UP000087171">
    <property type="component" value="Chromosome Ca6"/>
</dbReference>
<dbReference type="InterPro" id="IPR026992">
    <property type="entry name" value="DIOX_N"/>
</dbReference>
<dbReference type="InterPro" id="IPR027443">
    <property type="entry name" value="IPNS-like_sf"/>
</dbReference>
<keyword evidence="5" id="KW-0223">Dioxygenase</keyword>
<keyword evidence="11" id="KW-1185">Reference proteome</keyword>
<keyword evidence="6 9" id="KW-0560">Oxidoreductase</keyword>
<dbReference type="GO" id="GO:0051213">
    <property type="term" value="F:dioxygenase activity"/>
    <property type="evidence" value="ECO:0007669"/>
    <property type="project" value="UniProtKB-KW"/>
</dbReference>
<dbReference type="GO" id="GO:0031418">
    <property type="term" value="F:L-ascorbic acid binding"/>
    <property type="evidence" value="ECO:0007669"/>
    <property type="project" value="UniProtKB-KW"/>
</dbReference>
<comment type="catalytic activity">
    <reaction evidence="8">
        <text>salicylate + NADH + O2 + H(+) = 2,3-dihydroxybenzoate + NAD(+) + H2O</text>
        <dbReference type="Rhea" id="RHEA:51792"/>
        <dbReference type="ChEBI" id="CHEBI:15377"/>
        <dbReference type="ChEBI" id="CHEBI:15378"/>
        <dbReference type="ChEBI" id="CHEBI:15379"/>
        <dbReference type="ChEBI" id="CHEBI:30762"/>
        <dbReference type="ChEBI" id="CHEBI:36654"/>
        <dbReference type="ChEBI" id="CHEBI:57540"/>
        <dbReference type="ChEBI" id="CHEBI:57945"/>
    </reaction>
</comment>
<gene>
    <name evidence="12" type="primary">LOC101509543</name>
</gene>
<keyword evidence="4" id="KW-0847">Vitamin C</keyword>
<evidence type="ECO:0000313" key="12">
    <source>
        <dbReference type="RefSeq" id="XP_004507291.1"/>
    </source>
</evidence>
<feature type="domain" description="Fe2OG dioxygenase" evidence="10">
    <location>
        <begin position="192"/>
        <end position="293"/>
    </location>
</feature>
<evidence type="ECO:0000256" key="5">
    <source>
        <dbReference type="ARBA" id="ARBA00022964"/>
    </source>
</evidence>
<reference evidence="11" key="1">
    <citation type="journal article" date="2013" name="Nat. Biotechnol.">
        <title>Draft genome sequence of chickpea (Cicer arietinum) provides a resource for trait improvement.</title>
        <authorList>
            <person name="Varshney R.K."/>
            <person name="Song C."/>
            <person name="Saxena R.K."/>
            <person name="Azam S."/>
            <person name="Yu S."/>
            <person name="Sharpe A.G."/>
            <person name="Cannon S."/>
            <person name="Baek J."/>
            <person name="Rosen B.D."/>
            <person name="Tar'an B."/>
            <person name="Millan T."/>
            <person name="Zhang X."/>
            <person name="Ramsay L.D."/>
            <person name="Iwata A."/>
            <person name="Wang Y."/>
            <person name="Nelson W."/>
            <person name="Farmer A.D."/>
            <person name="Gaur P.M."/>
            <person name="Soderlund C."/>
            <person name="Penmetsa R.V."/>
            <person name="Xu C."/>
            <person name="Bharti A.K."/>
            <person name="He W."/>
            <person name="Winter P."/>
            <person name="Zhao S."/>
            <person name="Hane J.K."/>
            <person name="Carrasquilla-Garcia N."/>
            <person name="Condie J.A."/>
            <person name="Upadhyaya H.D."/>
            <person name="Luo M.C."/>
            <person name="Thudi M."/>
            <person name="Gowda C.L."/>
            <person name="Singh N.P."/>
            <person name="Lichtenzveig J."/>
            <person name="Gali K.K."/>
            <person name="Rubio J."/>
            <person name="Nadarajan N."/>
            <person name="Dolezel J."/>
            <person name="Bansal K.C."/>
            <person name="Xu X."/>
            <person name="Edwards D."/>
            <person name="Zhang G."/>
            <person name="Kahl G."/>
            <person name="Gil J."/>
            <person name="Singh K.B."/>
            <person name="Datta S.K."/>
            <person name="Jackson S.A."/>
            <person name="Wang J."/>
            <person name="Cook D.R."/>
        </authorList>
    </citation>
    <scope>NUCLEOTIDE SEQUENCE [LARGE SCALE GENOMIC DNA]</scope>
    <source>
        <strain evidence="11">cv. CDC Frontier</strain>
    </source>
</reference>
<evidence type="ECO:0000256" key="2">
    <source>
        <dbReference type="ARBA" id="ARBA00008056"/>
    </source>
</evidence>
<dbReference type="SUPFAM" id="SSF51197">
    <property type="entry name" value="Clavaminate synthase-like"/>
    <property type="match status" value="1"/>
</dbReference>
<accession>A0A1S2YN02</accession>
<evidence type="ECO:0000313" key="11">
    <source>
        <dbReference type="Proteomes" id="UP000087171"/>
    </source>
</evidence>
<proteinExistence type="inferred from homology"/>
<reference evidence="12" key="2">
    <citation type="submission" date="2025-08" db="UniProtKB">
        <authorList>
            <consortium name="RefSeq"/>
        </authorList>
    </citation>
    <scope>IDENTIFICATION</scope>
    <source>
        <tissue evidence="12">Etiolated seedlings</tissue>
    </source>
</reference>
<dbReference type="Pfam" id="PF14226">
    <property type="entry name" value="DIOX_N"/>
    <property type="match status" value="1"/>
</dbReference>
<evidence type="ECO:0000256" key="8">
    <source>
        <dbReference type="ARBA" id="ARBA00052233"/>
    </source>
</evidence>
<evidence type="ECO:0000256" key="6">
    <source>
        <dbReference type="ARBA" id="ARBA00023002"/>
    </source>
</evidence>
<dbReference type="PROSITE" id="PS51471">
    <property type="entry name" value="FE2OG_OXY"/>
    <property type="match status" value="1"/>
</dbReference>
<dbReference type="RefSeq" id="XP_004507291.1">
    <property type="nucleotide sequence ID" value="XM_004507234.3"/>
</dbReference>
<evidence type="ECO:0000256" key="9">
    <source>
        <dbReference type="RuleBase" id="RU003682"/>
    </source>
</evidence>
<dbReference type="eggNOG" id="KOG0143">
    <property type="taxonomic scope" value="Eukaryota"/>
</dbReference>
<evidence type="ECO:0000256" key="4">
    <source>
        <dbReference type="ARBA" id="ARBA00022896"/>
    </source>
</evidence>
<comment type="similarity">
    <text evidence="2 9">Belongs to the iron/ascorbate-dependent oxidoreductase family.</text>
</comment>
<dbReference type="KEGG" id="cam:101509543"/>
<evidence type="ECO:0000256" key="1">
    <source>
        <dbReference type="ARBA" id="ARBA00001961"/>
    </source>
</evidence>
<evidence type="ECO:0000256" key="7">
    <source>
        <dbReference type="ARBA" id="ARBA00023004"/>
    </source>
</evidence>
<organism evidence="11 12">
    <name type="scientific">Cicer arietinum</name>
    <name type="common">Chickpea</name>
    <name type="synonym">Garbanzo</name>
    <dbReference type="NCBI Taxonomy" id="3827"/>
    <lineage>
        <taxon>Eukaryota</taxon>
        <taxon>Viridiplantae</taxon>
        <taxon>Streptophyta</taxon>
        <taxon>Embryophyta</taxon>
        <taxon>Tracheophyta</taxon>
        <taxon>Spermatophyta</taxon>
        <taxon>Magnoliopsida</taxon>
        <taxon>eudicotyledons</taxon>
        <taxon>Gunneridae</taxon>
        <taxon>Pentapetalae</taxon>
        <taxon>rosids</taxon>
        <taxon>fabids</taxon>
        <taxon>Fabales</taxon>
        <taxon>Fabaceae</taxon>
        <taxon>Papilionoideae</taxon>
        <taxon>50 kb inversion clade</taxon>
        <taxon>NPAAA clade</taxon>
        <taxon>Hologalegina</taxon>
        <taxon>IRL clade</taxon>
        <taxon>Cicereae</taxon>
        <taxon>Cicer</taxon>
    </lineage>
</organism>
<dbReference type="Gene3D" id="2.60.120.330">
    <property type="entry name" value="B-lactam Antibiotic, Isopenicillin N Synthase, Chain"/>
    <property type="match status" value="1"/>
</dbReference>
<dbReference type="InterPro" id="IPR005123">
    <property type="entry name" value="Oxoglu/Fe-dep_dioxygenase_dom"/>
</dbReference>
<dbReference type="PANTHER" id="PTHR47991">
    <property type="entry name" value="OXOGLUTARATE/IRON-DEPENDENT DIOXYGENASE"/>
    <property type="match status" value="1"/>
</dbReference>
<dbReference type="InterPro" id="IPR044861">
    <property type="entry name" value="IPNS-like_FE2OG_OXY"/>
</dbReference>
<dbReference type="InterPro" id="IPR050295">
    <property type="entry name" value="Plant_2OG-oxidoreductases"/>
</dbReference>
<dbReference type="OrthoDB" id="406156at2759"/>
<comment type="cofactor">
    <cofactor evidence="1">
        <name>L-ascorbate</name>
        <dbReference type="ChEBI" id="CHEBI:38290"/>
    </cofactor>
</comment>
<dbReference type="GeneID" id="101509543"/>
<dbReference type="AlphaFoldDB" id="A0A1S2YN02"/>
<dbReference type="GO" id="GO:0002229">
    <property type="term" value="P:defense response to oomycetes"/>
    <property type="evidence" value="ECO:0007669"/>
    <property type="project" value="UniProtKB-ARBA"/>
</dbReference>
<keyword evidence="7 9" id="KW-0408">Iron</keyword>
<sequence>METMEQRLVSTWSNVNSSVPPSYVQPLESRPGKVISPSSRAIPLIDLGGHDRAHTIIHILNASQEYGFFQVVNHGVSKDLMDEALNIFKEFHAMAPKEKVNECSKDPNGINCKLYTSSENYRKDAIQYWKDTLTHPCPPSGEYMEYWPQKPPKYREVVGKYTQELNKLGLKILEMLCEGLGLNKGYFCGELSENPVILVHHYPPCPDPSLTLGLAKHRDPNIITILLQDQEVHGLQVLKDDQWIPVEPIPNAFVVNIGLILQIITNGKLLGAEHRVVTNSKSARTSIAYFIYPSFSKIIEPAKELVDEISPPIYKSMSFGEFRKKFYDKGPKIEQVLKS</sequence>
<keyword evidence="3 9" id="KW-0479">Metal-binding</keyword>
<dbReference type="FunFam" id="2.60.120.330:FF:000007">
    <property type="entry name" value="Protein DMR6-like oxygenase 2"/>
    <property type="match status" value="1"/>
</dbReference>
<dbReference type="PaxDb" id="3827-XP_004507291.1"/>
<name>A0A1S2YN02_CICAR</name>
<evidence type="ECO:0000256" key="3">
    <source>
        <dbReference type="ARBA" id="ARBA00022723"/>
    </source>
</evidence>
<dbReference type="Pfam" id="PF03171">
    <property type="entry name" value="2OG-FeII_Oxy"/>
    <property type="match status" value="1"/>
</dbReference>
<evidence type="ECO:0000259" key="10">
    <source>
        <dbReference type="PROSITE" id="PS51471"/>
    </source>
</evidence>
<protein>
    <submittedName>
        <fullName evidence="12">Hyoscyamine 6-dioxygenase-like</fullName>
    </submittedName>
</protein>